<protein>
    <submittedName>
        <fullName evidence="2">Uncharacterized protein</fullName>
    </submittedName>
</protein>
<dbReference type="EMBL" id="KZ293434">
    <property type="protein sequence ID" value="PBK67953.1"/>
    <property type="molecule type" value="Genomic_DNA"/>
</dbReference>
<dbReference type="STRING" id="1076256.A0A2H3BVM0"/>
<evidence type="ECO:0000313" key="2">
    <source>
        <dbReference type="EMBL" id="PBK67953.1"/>
    </source>
</evidence>
<gene>
    <name evidence="2" type="ORF">ARMSODRAFT_1019997</name>
</gene>
<organism evidence="2 3">
    <name type="scientific">Armillaria solidipes</name>
    <dbReference type="NCBI Taxonomy" id="1076256"/>
    <lineage>
        <taxon>Eukaryota</taxon>
        <taxon>Fungi</taxon>
        <taxon>Dikarya</taxon>
        <taxon>Basidiomycota</taxon>
        <taxon>Agaricomycotina</taxon>
        <taxon>Agaricomycetes</taxon>
        <taxon>Agaricomycetidae</taxon>
        <taxon>Agaricales</taxon>
        <taxon>Marasmiineae</taxon>
        <taxon>Physalacriaceae</taxon>
        <taxon>Armillaria</taxon>
    </lineage>
</organism>
<feature type="compositionally biased region" description="Basic residues" evidence="1">
    <location>
        <begin position="23"/>
        <end position="34"/>
    </location>
</feature>
<name>A0A2H3BVM0_9AGAR</name>
<keyword evidence="3" id="KW-1185">Reference proteome</keyword>
<feature type="region of interest" description="Disordered" evidence="1">
    <location>
        <begin position="16"/>
        <end position="39"/>
    </location>
</feature>
<evidence type="ECO:0000313" key="3">
    <source>
        <dbReference type="Proteomes" id="UP000218334"/>
    </source>
</evidence>
<evidence type="ECO:0000256" key="1">
    <source>
        <dbReference type="SAM" id="MobiDB-lite"/>
    </source>
</evidence>
<dbReference type="Proteomes" id="UP000218334">
    <property type="component" value="Unassembled WGS sequence"/>
</dbReference>
<dbReference type="AlphaFoldDB" id="A0A2H3BVM0"/>
<sequence length="394" mass="43138">MATTADEATLTAALLPPVDSTTTKKKKKKSKKKSIATTTATDSILQQQLDATGKISSDAVPTALFTFSQAVKELNDAQEAGEDSKEALTRFWRHAYRLGEEDGRFEASREMEQTGYQQGYDAALARLTAAGHRFEGECTAGQRARVDAEISVSMQEGSMEAANNAFQHGKEAGLDEGRKAGYCDGLDEGRLEAEKGALELFFEGCSAGRKDGTAKEKEIWISAGHMESGICRAGSKDLVDIGIMVTAPTCTFTDAAAITELHNNSSDLSFTKSEPFSWADDASTIPIHSVEAAVCSPPPRDFSCLSSGARKPFASLQHRSKRNHIRQQHTTGHHCYRYQVPVQPHFTRRSPRPPVPSCHINTFVAQSSSLDWTRDPRLFRLRDAMEDLGWCRAS</sequence>
<proteinExistence type="predicted"/>
<accession>A0A2H3BVM0</accession>
<reference evidence="3" key="1">
    <citation type="journal article" date="2017" name="Nat. Ecol. Evol.">
        <title>Genome expansion and lineage-specific genetic innovations in the forest pathogenic fungi Armillaria.</title>
        <authorList>
            <person name="Sipos G."/>
            <person name="Prasanna A.N."/>
            <person name="Walter M.C."/>
            <person name="O'Connor E."/>
            <person name="Balint B."/>
            <person name="Krizsan K."/>
            <person name="Kiss B."/>
            <person name="Hess J."/>
            <person name="Varga T."/>
            <person name="Slot J."/>
            <person name="Riley R."/>
            <person name="Boka B."/>
            <person name="Rigling D."/>
            <person name="Barry K."/>
            <person name="Lee J."/>
            <person name="Mihaltcheva S."/>
            <person name="LaButti K."/>
            <person name="Lipzen A."/>
            <person name="Waldron R."/>
            <person name="Moloney N.M."/>
            <person name="Sperisen C."/>
            <person name="Kredics L."/>
            <person name="Vagvoelgyi C."/>
            <person name="Patrignani A."/>
            <person name="Fitzpatrick D."/>
            <person name="Nagy I."/>
            <person name="Doyle S."/>
            <person name="Anderson J.B."/>
            <person name="Grigoriev I.V."/>
            <person name="Gueldener U."/>
            <person name="Muensterkoetter M."/>
            <person name="Nagy L.G."/>
        </authorList>
    </citation>
    <scope>NUCLEOTIDE SEQUENCE [LARGE SCALE GENOMIC DNA]</scope>
    <source>
        <strain evidence="3">28-4</strain>
    </source>
</reference>